<gene>
    <name evidence="2" type="ORF">R3P38DRAFT_1697477</name>
</gene>
<keyword evidence="3" id="KW-1185">Reference proteome</keyword>
<dbReference type="AlphaFoldDB" id="A0AAW0ACJ0"/>
<sequence length="90" mass="10090">MKMVIWSLLPASVGALHPRKSIQQSVSATHQTSSHQGNVKKVMGDFRKVGRPKRESQPNFRGIKLRPVVQKTSGKNWWMAEGIHSSSEPK</sequence>
<dbReference type="EMBL" id="JAWWNJ010000074">
    <property type="protein sequence ID" value="KAK7006875.1"/>
    <property type="molecule type" value="Genomic_DNA"/>
</dbReference>
<evidence type="ECO:0000256" key="1">
    <source>
        <dbReference type="SAM" id="SignalP"/>
    </source>
</evidence>
<accession>A0AAW0ACJ0</accession>
<evidence type="ECO:0000313" key="3">
    <source>
        <dbReference type="Proteomes" id="UP001362999"/>
    </source>
</evidence>
<dbReference type="Proteomes" id="UP001362999">
    <property type="component" value="Unassembled WGS sequence"/>
</dbReference>
<proteinExistence type="predicted"/>
<evidence type="ECO:0000313" key="2">
    <source>
        <dbReference type="EMBL" id="KAK7006875.1"/>
    </source>
</evidence>
<feature type="chain" id="PRO_5043889119" evidence="1">
    <location>
        <begin position="16"/>
        <end position="90"/>
    </location>
</feature>
<keyword evidence="1" id="KW-0732">Signal</keyword>
<reference evidence="2 3" key="1">
    <citation type="journal article" date="2024" name="J Genomics">
        <title>Draft genome sequencing and assembly of Favolaschia claudopus CIRM-BRFM 2984 isolated from oak limbs.</title>
        <authorList>
            <person name="Navarro D."/>
            <person name="Drula E."/>
            <person name="Chaduli D."/>
            <person name="Cazenave R."/>
            <person name="Ahrendt S."/>
            <person name="Wang J."/>
            <person name="Lipzen A."/>
            <person name="Daum C."/>
            <person name="Barry K."/>
            <person name="Grigoriev I.V."/>
            <person name="Favel A."/>
            <person name="Rosso M.N."/>
            <person name="Martin F."/>
        </authorList>
    </citation>
    <scope>NUCLEOTIDE SEQUENCE [LARGE SCALE GENOMIC DNA]</scope>
    <source>
        <strain evidence="2 3">CIRM-BRFM 2984</strain>
    </source>
</reference>
<comment type="caution">
    <text evidence="2">The sequence shown here is derived from an EMBL/GenBank/DDBJ whole genome shotgun (WGS) entry which is preliminary data.</text>
</comment>
<feature type="signal peptide" evidence="1">
    <location>
        <begin position="1"/>
        <end position="15"/>
    </location>
</feature>
<name>A0AAW0ACJ0_9AGAR</name>
<organism evidence="2 3">
    <name type="scientific">Favolaschia claudopus</name>
    <dbReference type="NCBI Taxonomy" id="2862362"/>
    <lineage>
        <taxon>Eukaryota</taxon>
        <taxon>Fungi</taxon>
        <taxon>Dikarya</taxon>
        <taxon>Basidiomycota</taxon>
        <taxon>Agaricomycotina</taxon>
        <taxon>Agaricomycetes</taxon>
        <taxon>Agaricomycetidae</taxon>
        <taxon>Agaricales</taxon>
        <taxon>Marasmiineae</taxon>
        <taxon>Mycenaceae</taxon>
        <taxon>Favolaschia</taxon>
    </lineage>
</organism>
<protein>
    <submittedName>
        <fullName evidence="2">Uncharacterized protein</fullName>
    </submittedName>
</protein>